<evidence type="ECO:0000313" key="2">
    <source>
        <dbReference type="Proteomes" id="UP000184082"/>
    </source>
</evidence>
<proteinExistence type="predicted"/>
<sequence length="197" mass="23484">MRFYKIETLVKIFPIENKLYRDVRIISLLNKPRKHVNNNNILSKKALENLNKFLIETDGIDEPSSIAYWLKQKGFDAKIIDFDLTKIPLSILDELNNDYCKVFSNSDAYFLSKLNPEICGYINTKYPLFELNNIETIIAELEHEIQQIDKPYKQMIFAALRHSFRNYKTFKQYCPDLNDNFFNIYYKSAFVYPYPFK</sequence>
<evidence type="ECO:0000313" key="1">
    <source>
        <dbReference type="EMBL" id="SHJ63930.1"/>
    </source>
</evidence>
<reference evidence="1 2" key="1">
    <citation type="submission" date="2016-11" db="EMBL/GenBank/DDBJ databases">
        <authorList>
            <person name="Jaros S."/>
            <person name="Januszkiewicz K."/>
            <person name="Wedrychowicz H."/>
        </authorList>
    </citation>
    <scope>NUCLEOTIDE SEQUENCE [LARGE SCALE GENOMIC DNA]</scope>
    <source>
        <strain evidence="1 2">DSM 14501</strain>
    </source>
</reference>
<organism evidence="1 2">
    <name type="scientific">Caminicella sporogenes DSM 14501</name>
    <dbReference type="NCBI Taxonomy" id="1121266"/>
    <lineage>
        <taxon>Bacteria</taxon>
        <taxon>Bacillati</taxon>
        <taxon>Bacillota</taxon>
        <taxon>Clostridia</taxon>
        <taxon>Peptostreptococcales</taxon>
        <taxon>Caminicellaceae</taxon>
        <taxon>Caminicella</taxon>
    </lineage>
</organism>
<keyword evidence="2" id="KW-1185">Reference proteome</keyword>
<dbReference type="STRING" id="1121266.SAMN02745883_00003"/>
<protein>
    <submittedName>
        <fullName evidence="1">Uncharacterized protein</fullName>
    </submittedName>
</protein>
<gene>
    <name evidence="1" type="ORF">SAMN02745883_00003</name>
</gene>
<dbReference type="EMBL" id="FRAJ01000003">
    <property type="protein sequence ID" value="SHJ63930.1"/>
    <property type="molecule type" value="Genomic_DNA"/>
</dbReference>
<name>A0A1M6KYB2_9FIRM</name>
<accession>A0A1M6KYB2</accession>
<dbReference type="Proteomes" id="UP000184082">
    <property type="component" value="Unassembled WGS sequence"/>
</dbReference>
<dbReference type="AlphaFoldDB" id="A0A1M6KYB2"/>
<dbReference type="RefSeq" id="WP_072965321.1">
    <property type="nucleotide sequence ID" value="NZ_FRAJ01000003.1"/>
</dbReference>